<reference evidence="4" key="1">
    <citation type="submission" date="2023-10" db="EMBL/GenBank/DDBJ databases">
        <authorList>
            <person name="Domelevo Entfellner J.-B."/>
        </authorList>
    </citation>
    <scope>NUCLEOTIDE SEQUENCE</scope>
</reference>
<dbReference type="InterPro" id="IPR011009">
    <property type="entry name" value="Kinase-like_dom_sf"/>
</dbReference>
<dbReference type="Gene3D" id="1.10.510.10">
    <property type="entry name" value="Transferase(Phosphotransferase) domain 1"/>
    <property type="match status" value="2"/>
</dbReference>
<organism evidence="4 5">
    <name type="scientific">Sphenostylis stenocarpa</name>
    <dbReference type="NCBI Taxonomy" id="92480"/>
    <lineage>
        <taxon>Eukaryota</taxon>
        <taxon>Viridiplantae</taxon>
        <taxon>Streptophyta</taxon>
        <taxon>Embryophyta</taxon>
        <taxon>Tracheophyta</taxon>
        <taxon>Spermatophyta</taxon>
        <taxon>Magnoliopsida</taxon>
        <taxon>eudicotyledons</taxon>
        <taxon>Gunneridae</taxon>
        <taxon>Pentapetalae</taxon>
        <taxon>rosids</taxon>
        <taxon>fabids</taxon>
        <taxon>Fabales</taxon>
        <taxon>Fabaceae</taxon>
        <taxon>Papilionoideae</taxon>
        <taxon>50 kb inversion clade</taxon>
        <taxon>NPAAA clade</taxon>
        <taxon>indigoferoid/millettioid clade</taxon>
        <taxon>Phaseoleae</taxon>
        <taxon>Sphenostylis</taxon>
    </lineage>
</organism>
<dbReference type="EMBL" id="OY731403">
    <property type="protein sequence ID" value="CAJ1963026.1"/>
    <property type="molecule type" value="Genomic_DNA"/>
</dbReference>
<dbReference type="Gramene" id="rna-AYBTSS11_LOCUS19554">
    <property type="protein sequence ID" value="CAJ1963026.1"/>
    <property type="gene ID" value="gene-AYBTSS11_LOCUS19554"/>
</dbReference>
<dbReference type="GO" id="GO:0005524">
    <property type="term" value="F:ATP binding"/>
    <property type="evidence" value="ECO:0007669"/>
    <property type="project" value="UniProtKB-KW"/>
</dbReference>
<evidence type="ECO:0000256" key="1">
    <source>
        <dbReference type="ARBA" id="ARBA00022741"/>
    </source>
</evidence>
<keyword evidence="2" id="KW-0067">ATP-binding</keyword>
<evidence type="ECO:0000313" key="5">
    <source>
        <dbReference type="Proteomes" id="UP001189624"/>
    </source>
</evidence>
<dbReference type="GO" id="GO:0007166">
    <property type="term" value="P:cell surface receptor signaling pathway"/>
    <property type="evidence" value="ECO:0007669"/>
    <property type="project" value="InterPro"/>
</dbReference>
<dbReference type="SUPFAM" id="SSF56112">
    <property type="entry name" value="Protein kinase-like (PK-like)"/>
    <property type="match status" value="1"/>
</dbReference>
<dbReference type="GO" id="GO:0005886">
    <property type="term" value="C:plasma membrane"/>
    <property type="evidence" value="ECO:0007669"/>
    <property type="project" value="TreeGrafter"/>
</dbReference>
<dbReference type="InterPro" id="IPR000719">
    <property type="entry name" value="Prot_kinase_dom"/>
</dbReference>
<dbReference type="InterPro" id="IPR045274">
    <property type="entry name" value="WAK-like"/>
</dbReference>
<dbReference type="Proteomes" id="UP001189624">
    <property type="component" value="Chromosome 6"/>
</dbReference>
<dbReference type="GO" id="GO:0004674">
    <property type="term" value="F:protein serine/threonine kinase activity"/>
    <property type="evidence" value="ECO:0007669"/>
    <property type="project" value="TreeGrafter"/>
</dbReference>
<protein>
    <recommendedName>
        <fullName evidence="3">Protein kinase domain-containing protein</fullName>
    </recommendedName>
</protein>
<dbReference type="PANTHER" id="PTHR27005:SF526">
    <property type="entry name" value="WALL ASSOCIATED KINASE-LIKE PROTEIN"/>
    <property type="match status" value="1"/>
</dbReference>
<dbReference type="PROSITE" id="PS50011">
    <property type="entry name" value="PROTEIN_KINASE_DOM"/>
    <property type="match status" value="1"/>
</dbReference>
<dbReference type="PANTHER" id="PTHR27005">
    <property type="entry name" value="WALL-ASSOCIATED RECEPTOR KINASE-LIKE 21"/>
    <property type="match status" value="1"/>
</dbReference>
<evidence type="ECO:0000256" key="2">
    <source>
        <dbReference type="ARBA" id="ARBA00022840"/>
    </source>
</evidence>
<name>A0AA86SK80_9FABA</name>
<keyword evidence="5" id="KW-1185">Reference proteome</keyword>
<sequence length="149" mass="17037">MSYNEAKVDKAIVFRLDDLEKATYHFNMNRVFGRDIKSTNVPLDEKYRAKIADFGASRVISTEATHLTTVFKDDNLSDIIDKRVVKEAEKGQIIAVANLAKRCLRVNGKKRPTTKEITFELARIHRLVRKSNAEKNGEENELALQDKDD</sequence>
<evidence type="ECO:0000259" key="3">
    <source>
        <dbReference type="PROSITE" id="PS50011"/>
    </source>
</evidence>
<dbReference type="AlphaFoldDB" id="A0AA86SK80"/>
<accession>A0AA86SK80</accession>
<feature type="domain" description="Protein kinase" evidence="3">
    <location>
        <begin position="1"/>
        <end position="149"/>
    </location>
</feature>
<gene>
    <name evidence="4" type="ORF">AYBTSS11_LOCUS19554</name>
</gene>
<proteinExistence type="predicted"/>
<evidence type="ECO:0000313" key="4">
    <source>
        <dbReference type="EMBL" id="CAJ1963026.1"/>
    </source>
</evidence>
<keyword evidence="1" id="KW-0547">Nucleotide-binding</keyword>